<name>A0A9W8NG79_9PEZI</name>
<feature type="region of interest" description="Disordered" evidence="1">
    <location>
        <begin position="83"/>
        <end position="115"/>
    </location>
</feature>
<comment type="caution">
    <text evidence="2">The sequence shown here is derived from an EMBL/GenBank/DDBJ whole genome shotgun (WGS) entry which is preliminary data.</text>
</comment>
<organism evidence="2 3">
    <name type="scientific">Xylaria arbuscula</name>
    <dbReference type="NCBI Taxonomy" id="114810"/>
    <lineage>
        <taxon>Eukaryota</taxon>
        <taxon>Fungi</taxon>
        <taxon>Dikarya</taxon>
        <taxon>Ascomycota</taxon>
        <taxon>Pezizomycotina</taxon>
        <taxon>Sordariomycetes</taxon>
        <taxon>Xylariomycetidae</taxon>
        <taxon>Xylariales</taxon>
        <taxon>Xylariaceae</taxon>
        <taxon>Xylaria</taxon>
    </lineage>
</organism>
<dbReference type="AlphaFoldDB" id="A0A9W8NG79"/>
<dbReference type="EMBL" id="JANPWZ010000637">
    <property type="protein sequence ID" value="KAJ3574068.1"/>
    <property type="molecule type" value="Genomic_DNA"/>
</dbReference>
<reference evidence="2" key="1">
    <citation type="submission" date="2022-07" db="EMBL/GenBank/DDBJ databases">
        <title>Genome Sequence of Xylaria arbuscula.</title>
        <authorList>
            <person name="Buettner E."/>
        </authorList>
    </citation>
    <scope>NUCLEOTIDE SEQUENCE</scope>
    <source>
        <strain evidence="2">VT107</strain>
    </source>
</reference>
<dbReference type="Proteomes" id="UP001148614">
    <property type="component" value="Unassembled WGS sequence"/>
</dbReference>
<feature type="compositionally biased region" description="Polar residues" evidence="1">
    <location>
        <begin position="221"/>
        <end position="237"/>
    </location>
</feature>
<sequence>MADFGNGFNMARGPLFPEGTDINEYLMRRRGFGWSACLDESPEEEAKRQARHEANRQAIILKTAELKEAMIKAAKLKAAKSDWSVTNGPATPQDEGVAKVETKSADAQNRQKKSEMTQVPGNLVFNLGSGQCRMFEQPLAERAPFAGVGPIFSYLDGNKGFAKQSSVSSKSVAVQTESPGGDYTSSRPAADNYGAQKSGVSVKATATQAKSVGDDFVGANVGTNNQGWQESNDSSLTAADREKRDRSRLARLSEDDLKFLNPNLFMYYANTGDTKDNELHLSMKVGDDIISFHQCVLVRSKLLQKFFKNRHRVTLTNLRVFRDVEVAEVKILMQVMYGVHNPILGHSTYKGGDYFKAMWLAEMLGCDACVYDTVVLCARAHFSAFKNWPFIPANSMTQDLHRAKFVEINEAFAAYKDVLGCGAPRAFLDNSFAVLLAQFCPDSVYCMYNDILDGDLVRQVSVAMTRMRSRAYPFSAEELKLVTCPRI</sequence>
<protein>
    <recommendedName>
        <fullName evidence="4">BTB domain-containing protein</fullName>
    </recommendedName>
</protein>
<feature type="compositionally biased region" description="Low complexity" evidence="1">
    <location>
        <begin position="166"/>
        <end position="175"/>
    </location>
</feature>
<proteinExistence type="predicted"/>
<keyword evidence="3" id="KW-1185">Reference proteome</keyword>
<feature type="region of interest" description="Disordered" evidence="1">
    <location>
        <begin position="221"/>
        <end position="247"/>
    </location>
</feature>
<evidence type="ECO:0000313" key="3">
    <source>
        <dbReference type="Proteomes" id="UP001148614"/>
    </source>
</evidence>
<gene>
    <name evidence="2" type="ORF">NPX13_g4486</name>
</gene>
<evidence type="ECO:0000256" key="1">
    <source>
        <dbReference type="SAM" id="MobiDB-lite"/>
    </source>
</evidence>
<evidence type="ECO:0000313" key="2">
    <source>
        <dbReference type="EMBL" id="KAJ3574068.1"/>
    </source>
</evidence>
<accession>A0A9W8NG79</accession>
<evidence type="ECO:0008006" key="4">
    <source>
        <dbReference type="Google" id="ProtNLM"/>
    </source>
</evidence>
<feature type="region of interest" description="Disordered" evidence="1">
    <location>
        <begin position="166"/>
        <end position="196"/>
    </location>
</feature>